<dbReference type="SFLD" id="SFLDG00180">
    <property type="entry name" value="muconate_cycloisomerase"/>
    <property type="match status" value="1"/>
</dbReference>
<dbReference type="InterPro" id="IPR029017">
    <property type="entry name" value="Enolase-like_N"/>
</dbReference>
<dbReference type="Pfam" id="PF13378">
    <property type="entry name" value="MR_MLE_C"/>
    <property type="match status" value="1"/>
</dbReference>
<dbReference type="GO" id="GO:0000287">
    <property type="term" value="F:magnesium ion binding"/>
    <property type="evidence" value="ECO:0007669"/>
    <property type="project" value="UniProtKB-ARBA"/>
</dbReference>
<dbReference type="InterPro" id="IPR013342">
    <property type="entry name" value="Mandelate_racemase_C"/>
</dbReference>
<feature type="domain" description="Mandelate racemase/muconate lactonizing enzyme C-terminal" evidence="8">
    <location>
        <begin position="142"/>
        <end position="240"/>
    </location>
</feature>
<dbReference type="SUPFAM" id="SSF51604">
    <property type="entry name" value="Enolase C-terminal domain-like"/>
    <property type="match status" value="1"/>
</dbReference>
<accession>A0A516GDI8</accession>
<evidence type="ECO:0000259" key="8">
    <source>
        <dbReference type="SMART" id="SM00922"/>
    </source>
</evidence>
<feature type="binding site" evidence="6">
    <location>
        <position position="192"/>
    </location>
    <ligand>
        <name>Mg(2+)</name>
        <dbReference type="ChEBI" id="CHEBI:18420"/>
    </ligand>
</feature>
<evidence type="ECO:0000313" key="10">
    <source>
        <dbReference type="Proteomes" id="UP000315395"/>
    </source>
</evidence>
<dbReference type="InterPro" id="IPR034603">
    <property type="entry name" value="Dipeptide_epimerase"/>
</dbReference>
<dbReference type="GO" id="GO:0016855">
    <property type="term" value="F:racemase and epimerase activity, acting on amino acids and derivatives"/>
    <property type="evidence" value="ECO:0007669"/>
    <property type="project" value="UniProtKB-UniRule"/>
</dbReference>
<name>A0A516GDI8_9MICO</name>
<dbReference type="InterPro" id="IPR029065">
    <property type="entry name" value="Enolase_C-like"/>
</dbReference>
<feature type="binding site" evidence="6">
    <location>
        <position position="219"/>
    </location>
    <ligand>
        <name>Mg(2+)</name>
        <dbReference type="ChEBI" id="CHEBI:18420"/>
    </ligand>
</feature>
<dbReference type="RefSeq" id="WP_143784295.1">
    <property type="nucleotide sequence ID" value="NZ_CP041616.1"/>
</dbReference>
<dbReference type="PANTHER" id="PTHR48073:SF2">
    <property type="entry name" value="O-SUCCINYLBENZOATE SYNTHASE"/>
    <property type="match status" value="1"/>
</dbReference>
<feature type="active site" description="Proton acceptor; specific for (S)-substrate epimerization" evidence="5">
    <location>
        <position position="268"/>
    </location>
</feature>
<sequence>MRVTGATIHPIHLPLRDPFVVAYARWESMPSIIVELHTDTGLTGWGESVPDETVTGESHSAAVAMLRDVLLPAIRGREVADIDGAHAAMARAVGGNPSVKAAIDLALHDLLGQAASMPVHQLLGGHTDRPLTYPRVISVGTPEAMASGAEVALAQGFTEIKIKVGAGEPREDIARVRAVCEAVGERAQVRVDVNQHWRTPAVAVPAIRQLEGLGLRWIEQPVAAADITGLAEVRSVTSVPIMADESVHGMASLLQIIRERAADAVNLKLMKTGGLQPALAMVAAAQAAGLWVQVGSMVESSIGSAAGYHLAAARRHVTSTELTGPLLFSRDVGDLTYEPPTVHLSDSAGLGVRVDRDALEALLVAEPIAL</sequence>
<dbReference type="Proteomes" id="UP000315395">
    <property type="component" value="Chromosome"/>
</dbReference>
<evidence type="ECO:0000256" key="1">
    <source>
        <dbReference type="ARBA" id="ARBA00008031"/>
    </source>
</evidence>
<comment type="similarity">
    <text evidence="1 7">Belongs to the mandelate racemase/muconate lactonizing enzyme family.</text>
</comment>
<comment type="cofactor">
    <cofactor evidence="6 7">
        <name>Mg(2+)</name>
        <dbReference type="ChEBI" id="CHEBI:18420"/>
    </cofactor>
    <text evidence="6 7">Binds 1 Mg(2+) ion per subunit.</text>
</comment>
<keyword evidence="3 6" id="KW-0460">Magnesium</keyword>
<reference evidence="9 10" key="1">
    <citation type="submission" date="2019-07" db="EMBL/GenBank/DDBJ databases">
        <title>complete genome sequencing of Ornithinimicrobium sp. H23M54.</title>
        <authorList>
            <person name="Bae J.-W."/>
            <person name="Lee S.-Y."/>
        </authorList>
    </citation>
    <scope>NUCLEOTIDE SEQUENCE [LARGE SCALE GENOMIC DNA]</scope>
    <source>
        <strain evidence="9 10">H23M54</strain>
    </source>
</reference>
<organism evidence="9 10">
    <name type="scientific">Ornithinimicrobium ciconiae</name>
    <dbReference type="NCBI Taxonomy" id="2594265"/>
    <lineage>
        <taxon>Bacteria</taxon>
        <taxon>Bacillati</taxon>
        <taxon>Actinomycetota</taxon>
        <taxon>Actinomycetes</taxon>
        <taxon>Micrococcales</taxon>
        <taxon>Ornithinimicrobiaceae</taxon>
        <taxon>Ornithinimicrobium</taxon>
    </lineage>
</organism>
<evidence type="ECO:0000313" key="9">
    <source>
        <dbReference type="EMBL" id="QDO89588.1"/>
    </source>
</evidence>
<dbReference type="EMBL" id="CP041616">
    <property type="protein sequence ID" value="QDO89588.1"/>
    <property type="molecule type" value="Genomic_DNA"/>
</dbReference>
<evidence type="ECO:0000256" key="2">
    <source>
        <dbReference type="ARBA" id="ARBA00022723"/>
    </source>
</evidence>
<proteinExistence type="inferred from homology"/>
<keyword evidence="10" id="KW-1185">Reference proteome</keyword>
<dbReference type="GO" id="GO:0006518">
    <property type="term" value="P:peptide metabolic process"/>
    <property type="evidence" value="ECO:0007669"/>
    <property type="project" value="UniProtKB-ARBA"/>
</dbReference>
<dbReference type="SMART" id="SM00922">
    <property type="entry name" value="MR_MLE"/>
    <property type="match status" value="1"/>
</dbReference>
<dbReference type="SUPFAM" id="SSF54826">
    <property type="entry name" value="Enolase N-terminal domain-like"/>
    <property type="match status" value="1"/>
</dbReference>
<evidence type="ECO:0000256" key="6">
    <source>
        <dbReference type="PIRSR" id="PIRSR634603-3"/>
    </source>
</evidence>
<dbReference type="SFLD" id="SFLDF00009">
    <property type="entry name" value="o-succinylbenzoate_synthase"/>
    <property type="match status" value="1"/>
</dbReference>
<keyword evidence="2 6" id="KW-0479">Metal-binding</keyword>
<dbReference type="InterPro" id="IPR013341">
    <property type="entry name" value="Mandelate_racemase_N_dom"/>
</dbReference>
<dbReference type="FunFam" id="3.30.390.10:FF:000009">
    <property type="entry name" value="Hydrophobic dipeptide epimerase"/>
    <property type="match status" value="1"/>
</dbReference>
<dbReference type="CDD" id="cd03319">
    <property type="entry name" value="L-Ala-DL-Glu_epimerase"/>
    <property type="match status" value="1"/>
</dbReference>
<dbReference type="Gene3D" id="3.30.390.10">
    <property type="entry name" value="Enolase-like, N-terminal domain"/>
    <property type="match status" value="1"/>
</dbReference>
<dbReference type="InterPro" id="IPR036849">
    <property type="entry name" value="Enolase-like_C_sf"/>
</dbReference>
<feature type="binding site" evidence="6">
    <location>
        <position position="244"/>
    </location>
    <ligand>
        <name>Mg(2+)</name>
        <dbReference type="ChEBI" id="CHEBI:18420"/>
    </ligand>
</feature>
<keyword evidence="4 7" id="KW-0413">Isomerase</keyword>
<evidence type="ECO:0000256" key="7">
    <source>
        <dbReference type="RuleBase" id="RU366006"/>
    </source>
</evidence>
<dbReference type="SFLD" id="SFLDS00001">
    <property type="entry name" value="Enolase"/>
    <property type="match status" value="1"/>
</dbReference>
<protein>
    <recommendedName>
        <fullName evidence="7">Dipeptide epimerase</fullName>
        <ecNumber evidence="7">5.1.1.-</ecNumber>
    </recommendedName>
</protein>
<dbReference type="EC" id="5.1.1.-" evidence="7"/>
<dbReference type="Pfam" id="PF02746">
    <property type="entry name" value="MR_MLE_N"/>
    <property type="match status" value="1"/>
</dbReference>
<gene>
    <name evidence="9" type="ORF">FNH13_15645</name>
</gene>
<evidence type="ECO:0000256" key="3">
    <source>
        <dbReference type="ARBA" id="ARBA00022842"/>
    </source>
</evidence>
<dbReference type="PANTHER" id="PTHR48073">
    <property type="entry name" value="O-SUCCINYLBENZOATE SYNTHASE-RELATED"/>
    <property type="match status" value="1"/>
</dbReference>
<dbReference type="AlphaFoldDB" id="A0A516GDI8"/>
<dbReference type="OrthoDB" id="9774531at2"/>
<feature type="active site" description="Proton acceptor; specific for (R)-substrate epimerization" evidence="5">
    <location>
        <position position="163"/>
    </location>
</feature>
<dbReference type="KEGG" id="orz:FNH13_15645"/>
<evidence type="ECO:0000256" key="5">
    <source>
        <dbReference type="PIRSR" id="PIRSR634603-1"/>
    </source>
</evidence>
<dbReference type="Gene3D" id="3.20.20.120">
    <property type="entry name" value="Enolase-like C-terminal domain"/>
    <property type="match status" value="1"/>
</dbReference>
<evidence type="ECO:0000256" key="4">
    <source>
        <dbReference type="ARBA" id="ARBA00023235"/>
    </source>
</evidence>